<sequence length="496" mass="56774">MLLTISTTYQPATELGYLLHKNPARLQTFDLNFGQAHVFYPEATEQRCTAALLLDVDAVQLVRGKGNASSLDQYVNDRPYVASSFLSVALADVFGTALNGRCKQRPELVTTSLPLQAQIAVVPCLGGEAWLRRLFEPLGYTVEVVQHLLDELHPEWGLSPYFTVTLSAECRLSELLTHLYVLIPVLDNSKHYWIGDDEVNKLLMRGQGWLEKHPERRRIAYNYLRHKQSLTRDALERLVPEEEQNDDEASEIEAVDEQASEESKTTEAQFPPAAPVEAAQKQKKEKSVRLHEQRLLAALEVVRQRGAKRVLDLGCGEGRLLKKLLQEKSFEHILGLDVSYRALELAQKRLHLERMPSRQRERITLVHGALTYRDQRLEGYDAAFVIEVIEHMDQPRLRAFERVLFEFAHPQTVVITTPNAEYNVKYETLDAGKFRHQDHRFEWTRAQFQDWSQQLAERFGYQVQLSPIGPEDAEVGAPSQMGIFSRHESLDRSEVV</sequence>
<dbReference type="EC" id="2.1.1.386" evidence="11"/>
<dbReference type="RefSeq" id="WP_201362629.1">
    <property type="nucleotide sequence ID" value="NZ_BNJJ01000007.1"/>
</dbReference>
<keyword evidence="7" id="KW-0479">Metal-binding</keyword>
<name>A0ABQ3VHA1_9CHLR</name>
<feature type="compositionally biased region" description="Acidic residues" evidence="13">
    <location>
        <begin position="241"/>
        <end position="260"/>
    </location>
</feature>
<dbReference type="PANTHER" id="PTHR21404">
    <property type="entry name" value="HEN1"/>
    <property type="match status" value="1"/>
</dbReference>
<dbReference type="SUPFAM" id="SSF53335">
    <property type="entry name" value="S-adenosyl-L-methionine-dependent methyltransferases"/>
    <property type="match status" value="1"/>
</dbReference>
<dbReference type="CDD" id="cd02440">
    <property type="entry name" value="AdoMet_MTases"/>
    <property type="match status" value="1"/>
</dbReference>
<gene>
    <name evidence="16" type="ORF">KSZ_30190</name>
</gene>
<dbReference type="Gene3D" id="3.40.50.150">
    <property type="entry name" value="Vaccinia Virus protein VP39"/>
    <property type="match status" value="1"/>
</dbReference>
<keyword evidence="6" id="KW-0949">S-adenosyl-L-methionine</keyword>
<dbReference type="InterPro" id="IPR026610">
    <property type="entry name" value="Hen1"/>
</dbReference>
<evidence type="ECO:0000256" key="4">
    <source>
        <dbReference type="ARBA" id="ARBA00022603"/>
    </source>
</evidence>
<proteinExistence type="inferred from homology"/>
<comment type="caution">
    <text evidence="16">The sequence shown here is derived from an EMBL/GenBank/DDBJ whole genome shotgun (WGS) entry which is preliminary data.</text>
</comment>
<evidence type="ECO:0000256" key="11">
    <source>
        <dbReference type="ARBA" id="ARBA00035025"/>
    </source>
</evidence>
<dbReference type="PANTHER" id="PTHR21404:SF3">
    <property type="entry name" value="SMALL RNA 2'-O-METHYLTRANSFERASE"/>
    <property type="match status" value="1"/>
</dbReference>
<keyword evidence="17" id="KW-1185">Reference proteome</keyword>
<dbReference type="Pfam" id="PF12623">
    <property type="entry name" value="Hen1_L"/>
    <property type="match status" value="1"/>
</dbReference>
<dbReference type="InterPro" id="IPR024026">
    <property type="entry name" value="3'-RNA_MeTfrase_Hen1_bac"/>
</dbReference>
<dbReference type="InterPro" id="IPR029063">
    <property type="entry name" value="SAM-dependent_MTases_sf"/>
</dbReference>
<comment type="similarity">
    <text evidence="2">Belongs to the methyltransferase superfamily. HEN1 family.</text>
</comment>
<feature type="domain" description="Methyltransferase type 12" evidence="14">
    <location>
        <begin position="311"/>
        <end position="403"/>
    </location>
</feature>
<keyword evidence="4" id="KW-0489">Methyltransferase</keyword>
<dbReference type="NCBIfam" id="TIGR04074">
    <property type="entry name" value="bacter_Hen1"/>
    <property type="match status" value="1"/>
</dbReference>
<accession>A0ABQ3VHA1</accession>
<evidence type="ECO:0000256" key="6">
    <source>
        <dbReference type="ARBA" id="ARBA00022691"/>
    </source>
</evidence>
<feature type="domain" description="Hen1 N-terminal" evidence="15">
    <location>
        <begin position="1"/>
        <end position="238"/>
    </location>
</feature>
<evidence type="ECO:0000259" key="15">
    <source>
        <dbReference type="Pfam" id="PF12623"/>
    </source>
</evidence>
<dbReference type="InterPro" id="IPR024740">
    <property type="entry name" value="Hen1_N"/>
</dbReference>
<evidence type="ECO:0000256" key="2">
    <source>
        <dbReference type="ARBA" id="ARBA00009026"/>
    </source>
</evidence>
<evidence type="ECO:0000256" key="9">
    <source>
        <dbReference type="ARBA" id="ARBA00022884"/>
    </source>
</evidence>
<dbReference type="Pfam" id="PF08242">
    <property type="entry name" value="Methyltransf_12"/>
    <property type="match status" value="1"/>
</dbReference>
<comment type="cofactor">
    <cofactor evidence="1">
        <name>Mg(2+)</name>
        <dbReference type="ChEBI" id="CHEBI:18420"/>
    </cofactor>
</comment>
<comment type="catalytic activity">
    <reaction evidence="12">
        <text>small RNA 3'-end nucleotide + S-adenosyl-L-methionine = small RNA 3'-end 2'-O-methylnucleotide + S-adenosyl-L-homocysteine + H(+)</text>
        <dbReference type="Rhea" id="RHEA:37887"/>
        <dbReference type="Rhea" id="RHEA-COMP:10415"/>
        <dbReference type="Rhea" id="RHEA-COMP:10416"/>
        <dbReference type="ChEBI" id="CHEBI:15378"/>
        <dbReference type="ChEBI" id="CHEBI:57856"/>
        <dbReference type="ChEBI" id="CHEBI:59789"/>
        <dbReference type="ChEBI" id="CHEBI:74896"/>
        <dbReference type="ChEBI" id="CHEBI:74898"/>
        <dbReference type="EC" id="2.1.1.386"/>
    </reaction>
</comment>
<keyword evidence="10" id="KW-0943">RNA-mediated gene silencing</keyword>
<feature type="region of interest" description="Disordered" evidence="13">
    <location>
        <begin position="235"/>
        <end position="285"/>
    </location>
</feature>
<evidence type="ECO:0000256" key="7">
    <source>
        <dbReference type="ARBA" id="ARBA00022723"/>
    </source>
</evidence>
<protein>
    <recommendedName>
        <fullName evidence="3">Small RNA 2'-O-methyltransferase</fullName>
        <ecNumber evidence="11">2.1.1.386</ecNumber>
    </recommendedName>
</protein>
<dbReference type="InterPro" id="IPR013217">
    <property type="entry name" value="Methyltransf_12"/>
</dbReference>
<reference evidence="16 17" key="1">
    <citation type="journal article" date="2021" name="Int. J. Syst. Evol. Microbiol.">
        <title>Reticulibacter mediterranei gen. nov., sp. nov., within the new family Reticulibacteraceae fam. nov., and Ktedonospora formicarum gen. nov., sp. nov., Ktedonobacter robiniae sp. nov., Dictyobacter formicarum sp. nov. and Dictyobacter arantiisoli sp. nov., belonging to the class Ktedonobacteria.</title>
        <authorList>
            <person name="Yabe S."/>
            <person name="Zheng Y."/>
            <person name="Wang C.M."/>
            <person name="Sakai Y."/>
            <person name="Abe K."/>
            <person name="Yokota A."/>
            <person name="Donadio S."/>
            <person name="Cavaletti L."/>
            <person name="Monciardini P."/>
        </authorList>
    </citation>
    <scope>NUCLEOTIDE SEQUENCE [LARGE SCALE GENOMIC DNA]</scope>
    <source>
        <strain evidence="16 17">SOSP1-9</strain>
    </source>
</reference>
<dbReference type="Proteomes" id="UP000635565">
    <property type="component" value="Unassembled WGS sequence"/>
</dbReference>
<evidence type="ECO:0000256" key="12">
    <source>
        <dbReference type="ARBA" id="ARBA00048418"/>
    </source>
</evidence>
<keyword evidence="5" id="KW-0808">Transferase</keyword>
<organism evidence="16 17">
    <name type="scientific">Dictyobacter formicarum</name>
    <dbReference type="NCBI Taxonomy" id="2778368"/>
    <lineage>
        <taxon>Bacteria</taxon>
        <taxon>Bacillati</taxon>
        <taxon>Chloroflexota</taxon>
        <taxon>Ktedonobacteria</taxon>
        <taxon>Ktedonobacterales</taxon>
        <taxon>Dictyobacteraceae</taxon>
        <taxon>Dictyobacter</taxon>
    </lineage>
</organism>
<keyword evidence="9" id="KW-0694">RNA-binding</keyword>
<dbReference type="EMBL" id="BNJJ01000007">
    <property type="protein sequence ID" value="GHO85013.1"/>
    <property type="molecule type" value="Genomic_DNA"/>
</dbReference>
<evidence type="ECO:0000256" key="1">
    <source>
        <dbReference type="ARBA" id="ARBA00001946"/>
    </source>
</evidence>
<keyword evidence="8" id="KW-0460">Magnesium</keyword>
<evidence type="ECO:0000256" key="5">
    <source>
        <dbReference type="ARBA" id="ARBA00022679"/>
    </source>
</evidence>
<evidence type="ECO:0000259" key="14">
    <source>
        <dbReference type="Pfam" id="PF08242"/>
    </source>
</evidence>
<dbReference type="Gene3D" id="3.30.1610.20">
    <property type="entry name" value="Hen1, N-terminal domain"/>
    <property type="match status" value="1"/>
</dbReference>
<dbReference type="InterPro" id="IPR038546">
    <property type="entry name" value="Hen1_N_sf"/>
</dbReference>
<evidence type="ECO:0000256" key="13">
    <source>
        <dbReference type="SAM" id="MobiDB-lite"/>
    </source>
</evidence>
<evidence type="ECO:0000256" key="3">
    <source>
        <dbReference type="ARBA" id="ARBA00021330"/>
    </source>
</evidence>
<evidence type="ECO:0000256" key="10">
    <source>
        <dbReference type="ARBA" id="ARBA00023158"/>
    </source>
</evidence>
<evidence type="ECO:0000313" key="16">
    <source>
        <dbReference type="EMBL" id="GHO85013.1"/>
    </source>
</evidence>
<evidence type="ECO:0000256" key="8">
    <source>
        <dbReference type="ARBA" id="ARBA00022842"/>
    </source>
</evidence>
<evidence type="ECO:0000313" key="17">
    <source>
        <dbReference type="Proteomes" id="UP000635565"/>
    </source>
</evidence>